<evidence type="ECO:0000313" key="3">
    <source>
        <dbReference type="EMBL" id="GHA13353.1"/>
    </source>
</evidence>
<dbReference type="Proteomes" id="UP000646579">
    <property type="component" value="Unassembled WGS sequence"/>
</dbReference>
<dbReference type="InterPro" id="IPR014507">
    <property type="entry name" value="Baseplate_assembly_J_pred"/>
</dbReference>
<evidence type="ECO:0000259" key="2">
    <source>
        <dbReference type="Pfam" id="PF26079"/>
    </source>
</evidence>
<dbReference type="Pfam" id="PF26079">
    <property type="entry name" value="Baseplate_J_C"/>
    <property type="match status" value="1"/>
</dbReference>
<feature type="domain" description="Baseplate J-like C-terminal" evidence="2">
    <location>
        <begin position="217"/>
        <end position="294"/>
    </location>
</feature>
<dbReference type="PANTHER" id="PTHR35862">
    <property type="entry name" value="FELS-2 PROPHAGE PROTEIN"/>
    <property type="match status" value="1"/>
</dbReference>
<dbReference type="PIRSF" id="PIRSF020481">
    <property type="entry name" value="BAP"/>
    <property type="match status" value="1"/>
</dbReference>
<name>A0A918VQ18_9HYPH</name>
<reference evidence="3" key="2">
    <citation type="submission" date="2020-09" db="EMBL/GenBank/DDBJ databases">
        <authorList>
            <person name="Sun Q."/>
            <person name="Kim S."/>
        </authorList>
    </citation>
    <scope>NUCLEOTIDE SEQUENCE</scope>
    <source>
        <strain evidence="3">KCTC 32437</strain>
    </source>
</reference>
<dbReference type="InterPro" id="IPR052726">
    <property type="entry name" value="Phage_Baseplate_Hub"/>
</dbReference>
<accession>A0A918VQ18</accession>
<dbReference type="Pfam" id="PF26078">
    <property type="entry name" value="Baseplate_J_M"/>
    <property type="match status" value="1"/>
</dbReference>
<dbReference type="RefSeq" id="WP_189423003.1">
    <property type="nucleotide sequence ID" value="NZ_BMZE01000001.1"/>
</dbReference>
<evidence type="ECO:0000259" key="1">
    <source>
        <dbReference type="Pfam" id="PF26078"/>
    </source>
</evidence>
<comment type="caution">
    <text evidence="3">The sequence shown here is derived from an EMBL/GenBank/DDBJ whole genome shotgun (WGS) entry which is preliminary data.</text>
</comment>
<organism evidence="3 4">
    <name type="scientific">Devosia pacifica</name>
    <dbReference type="NCBI Taxonomy" id="1335967"/>
    <lineage>
        <taxon>Bacteria</taxon>
        <taxon>Pseudomonadati</taxon>
        <taxon>Pseudomonadota</taxon>
        <taxon>Alphaproteobacteria</taxon>
        <taxon>Hyphomicrobiales</taxon>
        <taxon>Devosiaceae</taxon>
        <taxon>Devosia</taxon>
    </lineage>
</organism>
<proteinExistence type="predicted"/>
<dbReference type="EMBL" id="BMZE01000001">
    <property type="protein sequence ID" value="GHA13353.1"/>
    <property type="molecule type" value="Genomic_DNA"/>
</dbReference>
<sequence length="301" mass="32352">MTRFSAATLDLSRFPPPFAIKALDLDTVLAERLARLKSLFAAEGIDWDVDQLVGNPAAILERADSYRELLVRAALNDAVRAVMVAFAIGSDLEHLAAFYGLSRRVITPAQNGQPAVMESDAELRRRALLAPEAFAAAGPHGAYVFHALNADPRVLNADVWSPAPGEVQVAIQSREGDGSASAELVDAVRRHLNRDDIKPITDMVSVRSVTNHPFSISLDAYVQPGPDPVAVKAEIEEAILKAVADRRTPSRDMPRSAIIGAAQRSMVDRVTLVSPAVDLARGNGEVAVLQAMDVRVTTHDG</sequence>
<dbReference type="PANTHER" id="PTHR35862:SF1">
    <property type="entry name" value="FELS-2 PROPHAGE PROTEIN"/>
    <property type="match status" value="1"/>
</dbReference>
<gene>
    <name evidence="3" type="ORF">GCM10007989_04940</name>
</gene>
<dbReference type="InterPro" id="IPR058531">
    <property type="entry name" value="Baseplate_J_M"/>
</dbReference>
<evidence type="ECO:0000313" key="4">
    <source>
        <dbReference type="Proteomes" id="UP000646579"/>
    </source>
</evidence>
<reference evidence="3" key="1">
    <citation type="journal article" date="2014" name="Int. J. Syst. Evol. Microbiol.">
        <title>Complete genome sequence of Corynebacterium casei LMG S-19264T (=DSM 44701T), isolated from a smear-ripened cheese.</title>
        <authorList>
            <consortium name="US DOE Joint Genome Institute (JGI-PGF)"/>
            <person name="Walter F."/>
            <person name="Albersmeier A."/>
            <person name="Kalinowski J."/>
            <person name="Ruckert C."/>
        </authorList>
    </citation>
    <scope>NUCLEOTIDE SEQUENCE</scope>
    <source>
        <strain evidence="3">KCTC 32437</strain>
    </source>
</reference>
<dbReference type="AlphaFoldDB" id="A0A918VQ18"/>
<protein>
    <submittedName>
        <fullName evidence="3">Baseplate assembly protein</fullName>
    </submittedName>
</protein>
<keyword evidence="4" id="KW-1185">Reference proteome</keyword>
<feature type="domain" description="Baseplate J-like central" evidence="1">
    <location>
        <begin position="136"/>
        <end position="207"/>
    </location>
</feature>
<dbReference type="InterPro" id="IPR058530">
    <property type="entry name" value="Baseplate_J-like_C"/>
</dbReference>